<gene>
    <name evidence="7" type="primary">trxA</name>
    <name evidence="7" type="ORF">ACFQKE_11595</name>
</gene>
<evidence type="ECO:0000313" key="8">
    <source>
        <dbReference type="Proteomes" id="UP001596434"/>
    </source>
</evidence>
<proteinExistence type="predicted"/>
<dbReference type="InterPro" id="IPR005746">
    <property type="entry name" value="Thioredoxin"/>
</dbReference>
<organism evidence="7 8">
    <name type="scientific">Haloplanus litoreus</name>
    <dbReference type="NCBI Taxonomy" id="767515"/>
    <lineage>
        <taxon>Archaea</taxon>
        <taxon>Methanobacteriati</taxon>
        <taxon>Methanobacteriota</taxon>
        <taxon>Stenosarchaea group</taxon>
        <taxon>Halobacteria</taxon>
        <taxon>Halobacteriales</taxon>
        <taxon>Haloferacaceae</taxon>
        <taxon>Haloplanus</taxon>
    </lineage>
</organism>
<comment type="caution">
    <text evidence="7">The sequence shown here is derived from an EMBL/GenBank/DDBJ whole genome shotgun (WGS) entry which is preliminary data.</text>
</comment>
<evidence type="ECO:0000256" key="1">
    <source>
        <dbReference type="ARBA" id="ARBA00022448"/>
    </source>
</evidence>
<evidence type="ECO:0000259" key="6">
    <source>
        <dbReference type="PROSITE" id="PS51352"/>
    </source>
</evidence>
<dbReference type="NCBIfam" id="TIGR01068">
    <property type="entry name" value="thioredoxin"/>
    <property type="match status" value="1"/>
</dbReference>
<feature type="compositionally biased region" description="Basic and acidic residues" evidence="5">
    <location>
        <begin position="7"/>
        <end position="22"/>
    </location>
</feature>
<dbReference type="PANTHER" id="PTHR45663">
    <property type="entry name" value="GEO12009P1"/>
    <property type="match status" value="1"/>
</dbReference>
<accession>A0ABD5ZZU0</accession>
<dbReference type="Gene3D" id="3.40.30.10">
    <property type="entry name" value="Glutaredoxin"/>
    <property type="match status" value="1"/>
</dbReference>
<dbReference type="PRINTS" id="PR00421">
    <property type="entry name" value="THIOREDOXIN"/>
</dbReference>
<evidence type="ECO:0000256" key="2">
    <source>
        <dbReference type="ARBA" id="ARBA00022982"/>
    </source>
</evidence>
<evidence type="ECO:0000313" key="7">
    <source>
        <dbReference type="EMBL" id="MFC7255926.1"/>
    </source>
</evidence>
<dbReference type="EMBL" id="JBHTAT010000001">
    <property type="protein sequence ID" value="MFC7255926.1"/>
    <property type="molecule type" value="Genomic_DNA"/>
</dbReference>
<dbReference type="InterPro" id="IPR013766">
    <property type="entry name" value="Thioredoxin_domain"/>
</dbReference>
<feature type="region of interest" description="Disordered" evidence="5">
    <location>
        <begin position="1"/>
        <end position="43"/>
    </location>
</feature>
<dbReference type="AlphaFoldDB" id="A0ABD5ZZU0"/>
<dbReference type="InterPro" id="IPR036249">
    <property type="entry name" value="Thioredoxin-like_sf"/>
</dbReference>
<dbReference type="InterPro" id="IPR017937">
    <property type="entry name" value="Thioredoxin_CS"/>
</dbReference>
<keyword evidence="1" id="KW-0813">Transport</keyword>
<reference evidence="7 8" key="1">
    <citation type="journal article" date="2019" name="Int. J. Syst. Evol. Microbiol.">
        <title>The Global Catalogue of Microorganisms (GCM) 10K type strain sequencing project: providing services to taxonomists for standard genome sequencing and annotation.</title>
        <authorList>
            <consortium name="The Broad Institute Genomics Platform"/>
            <consortium name="The Broad Institute Genome Sequencing Center for Infectious Disease"/>
            <person name="Wu L."/>
            <person name="Ma J."/>
        </authorList>
    </citation>
    <scope>NUCLEOTIDE SEQUENCE [LARGE SCALE GENOMIC DNA]</scope>
    <source>
        <strain evidence="7 8">GX21</strain>
    </source>
</reference>
<dbReference type="PROSITE" id="PS51352">
    <property type="entry name" value="THIOREDOXIN_2"/>
    <property type="match status" value="1"/>
</dbReference>
<keyword evidence="3" id="KW-1015">Disulfide bond</keyword>
<keyword evidence="8" id="KW-1185">Reference proteome</keyword>
<protein>
    <submittedName>
        <fullName evidence="7">Thioredoxin</fullName>
    </submittedName>
</protein>
<evidence type="ECO:0000256" key="3">
    <source>
        <dbReference type="ARBA" id="ARBA00023157"/>
    </source>
</evidence>
<keyword evidence="2" id="KW-0249">Electron transport</keyword>
<feature type="compositionally biased region" description="Acidic residues" evidence="5">
    <location>
        <begin position="25"/>
        <end position="34"/>
    </location>
</feature>
<evidence type="ECO:0000256" key="4">
    <source>
        <dbReference type="ARBA" id="ARBA00023284"/>
    </source>
</evidence>
<dbReference type="FunFam" id="3.40.30.10:FF:000001">
    <property type="entry name" value="Thioredoxin"/>
    <property type="match status" value="1"/>
</dbReference>
<dbReference type="PANTHER" id="PTHR45663:SF11">
    <property type="entry name" value="GEO12009P1"/>
    <property type="match status" value="1"/>
</dbReference>
<dbReference type="RefSeq" id="WP_379704306.1">
    <property type="nucleotide sequence ID" value="NZ_JBHTAT010000001.1"/>
</dbReference>
<sequence>MSDTDELERIREQKRERLERTADGGGDDGGDPVPDEPIHVEGASHLDDLTDRYGVVLVDFYADWCGPCQMLEPIVESLAAETDAAVAKVDVDANQALASQYGVRGVPTILLFDDGEAVEQMVGVQQEAQLAGLIEQYA</sequence>
<dbReference type="SUPFAM" id="SSF52833">
    <property type="entry name" value="Thioredoxin-like"/>
    <property type="match status" value="1"/>
</dbReference>
<evidence type="ECO:0000256" key="5">
    <source>
        <dbReference type="SAM" id="MobiDB-lite"/>
    </source>
</evidence>
<name>A0ABD5ZZU0_9EURY</name>
<dbReference type="Proteomes" id="UP001596434">
    <property type="component" value="Unassembled WGS sequence"/>
</dbReference>
<feature type="domain" description="Thioredoxin" evidence="6">
    <location>
        <begin position="27"/>
        <end position="138"/>
    </location>
</feature>
<keyword evidence="4" id="KW-0676">Redox-active center</keyword>
<dbReference type="Pfam" id="PF00085">
    <property type="entry name" value="Thioredoxin"/>
    <property type="match status" value="1"/>
</dbReference>
<dbReference type="GeneID" id="96954304"/>
<dbReference type="PROSITE" id="PS00194">
    <property type="entry name" value="THIOREDOXIN_1"/>
    <property type="match status" value="1"/>
</dbReference>
<dbReference type="CDD" id="cd02947">
    <property type="entry name" value="TRX_family"/>
    <property type="match status" value="1"/>
</dbReference>